<dbReference type="InterPro" id="IPR036770">
    <property type="entry name" value="Ankyrin_rpt-contain_sf"/>
</dbReference>
<organism evidence="1 2">
    <name type="scientific">Penicillium camemberti (strain FM 013)</name>
    <dbReference type="NCBI Taxonomy" id="1429867"/>
    <lineage>
        <taxon>Eukaryota</taxon>
        <taxon>Fungi</taxon>
        <taxon>Dikarya</taxon>
        <taxon>Ascomycota</taxon>
        <taxon>Pezizomycotina</taxon>
        <taxon>Eurotiomycetes</taxon>
        <taxon>Eurotiomycetidae</taxon>
        <taxon>Eurotiales</taxon>
        <taxon>Aspergillaceae</taxon>
        <taxon>Penicillium</taxon>
    </lineage>
</organism>
<name>A0A0G4PEM1_PENC3</name>
<dbReference type="Proteomes" id="UP000053732">
    <property type="component" value="Unassembled WGS sequence"/>
</dbReference>
<dbReference type="AlphaFoldDB" id="A0A0G4PEM1"/>
<keyword evidence="2" id="KW-1185">Reference proteome</keyword>
<accession>A0A0G4PEM1</accession>
<evidence type="ECO:0000313" key="1">
    <source>
        <dbReference type="EMBL" id="CRL24701.1"/>
    </source>
</evidence>
<gene>
    <name evidence="1" type="ORF">PCAMFM013_S012g000311</name>
</gene>
<protein>
    <submittedName>
        <fullName evidence="1">Ankyrin repeat-containing domain</fullName>
    </submittedName>
</protein>
<dbReference type="EMBL" id="HG793145">
    <property type="protein sequence ID" value="CRL24701.1"/>
    <property type="molecule type" value="Genomic_DNA"/>
</dbReference>
<sequence>MGHESVVRHLIPRGADVNVQTPLLGDALQAAAMKGHLSITKILLHFHAKVGNYGGFFGNASLVHVLQAKSEIMKFLRHVVTYGYLYDIQDHRIPALRAMVAQIEMLRPAEGLLLSSMGNAPTGANSRTFYPPLVAMYGRWCKVLGDSLPCPTMFNCTWIAEGEDRGRFFLGASLGRYKKANASWTQTVKETRFSLINDAEMVLKGYTMIDCPASSKGIWFGNCAEVYPLLHMLKGNTNPGAVYGIAVYGIAVYGIAVHRKGVLHSHYEDGVSGWAWKAVRRLCANCEELVRMWGGLPANFDPFADVGGNHCTVDY</sequence>
<dbReference type="Gene3D" id="1.25.40.20">
    <property type="entry name" value="Ankyrin repeat-containing domain"/>
    <property type="match status" value="1"/>
</dbReference>
<proteinExistence type="predicted"/>
<reference evidence="1 2" key="1">
    <citation type="journal article" date="2014" name="Nat. Commun.">
        <title>Multiple recent horizontal transfers of a large genomic region in cheese making fungi.</title>
        <authorList>
            <person name="Cheeseman K."/>
            <person name="Ropars J."/>
            <person name="Renault P."/>
            <person name="Dupont J."/>
            <person name="Gouzy J."/>
            <person name="Branca A."/>
            <person name="Abraham A.L."/>
            <person name="Ceppi M."/>
            <person name="Conseiller E."/>
            <person name="Debuchy R."/>
            <person name="Malagnac F."/>
            <person name="Goarin A."/>
            <person name="Silar P."/>
            <person name="Lacoste S."/>
            <person name="Sallet E."/>
            <person name="Bensimon A."/>
            <person name="Giraud T."/>
            <person name="Brygoo Y."/>
        </authorList>
    </citation>
    <scope>NUCLEOTIDE SEQUENCE [LARGE SCALE GENOMIC DNA]</scope>
    <source>
        <strain evidence="2">FM 013</strain>
    </source>
</reference>
<evidence type="ECO:0000313" key="2">
    <source>
        <dbReference type="Proteomes" id="UP000053732"/>
    </source>
</evidence>
<dbReference type="SUPFAM" id="SSF48403">
    <property type="entry name" value="Ankyrin repeat"/>
    <property type="match status" value="1"/>
</dbReference>